<protein>
    <recommendedName>
        <fullName evidence="1">AB hydrolase-1 domain-containing protein</fullName>
    </recommendedName>
</protein>
<dbReference type="STRING" id="1353528.DT23_12230"/>
<feature type="domain" description="AB hydrolase-1" evidence="1">
    <location>
        <begin position="62"/>
        <end position="308"/>
    </location>
</feature>
<name>A0A074JWH8_9RHOB</name>
<dbReference type="EMBL" id="AUNB01000014">
    <property type="protein sequence ID" value="KEO60844.1"/>
    <property type="molecule type" value="Genomic_DNA"/>
</dbReference>
<proteinExistence type="predicted"/>
<dbReference type="InterPro" id="IPR050266">
    <property type="entry name" value="AB_hydrolase_sf"/>
</dbReference>
<evidence type="ECO:0000313" key="3">
    <source>
        <dbReference type="Proteomes" id="UP000027471"/>
    </source>
</evidence>
<reference evidence="2 3" key="1">
    <citation type="journal article" date="2015" name="Antonie Van Leeuwenhoek">
        <title>Thioclava indica sp. nov., isolated from surface seawater of the Indian Ocean.</title>
        <authorList>
            <person name="Liu Y."/>
            <person name="Lai Q."/>
            <person name="Du J."/>
            <person name="Xu H."/>
            <person name="Jiang L."/>
            <person name="Shao Z."/>
        </authorList>
    </citation>
    <scope>NUCLEOTIDE SEQUENCE [LARGE SCALE GENOMIC DNA]</scope>
    <source>
        <strain evidence="2 3">DT23-4</strain>
    </source>
</reference>
<sequence length="338" mass="36435">MTWLRLAASFILLVIVLGGATWGLDTWRARQAEADYPPNGIFVDVGGQRVHMVVMGDQGPDLVLIHGASGSARDLTFALAPELAKRYRVFVPDRPGFGWSDPLPADHDTIFDQAKLLQQATLKAGARDPIVLGHSYGGSVAIAWAVTLPDTLSGLVPVSAPSQKWNSPLPLLYQITSPPLGQAIAVPLISAWTPPAIVNHEVAAVFAPQEMPKGYAQWFGPSMTLRVQTMRVNARQRADLEGEISQMIPEYPKLDLPVLSVHGDADTIVGEKIHAFPFTRQVPGAELISLPGVGHMTPQIATDAVVEAVDRVAARAKLLKDTQQNASDESTSGQMKLR</sequence>
<dbReference type="PANTHER" id="PTHR43798">
    <property type="entry name" value="MONOACYLGLYCEROL LIPASE"/>
    <property type="match status" value="1"/>
</dbReference>
<dbReference type="RefSeq" id="WP_081846926.1">
    <property type="nucleotide sequence ID" value="NZ_AUNB01000014.1"/>
</dbReference>
<organism evidence="2 3">
    <name type="scientific">Thioclava indica</name>
    <dbReference type="NCBI Taxonomy" id="1353528"/>
    <lineage>
        <taxon>Bacteria</taxon>
        <taxon>Pseudomonadati</taxon>
        <taxon>Pseudomonadota</taxon>
        <taxon>Alphaproteobacteria</taxon>
        <taxon>Rhodobacterales</taxon>
        <taxon>Paracoccaceae</taxon>
        <taxon>Thioclava</taxon>
    </lineage>
</organism>
<dbReference type="Gene3D" id="3.40.50.1820">
    <property type="entry name" value="alpha/beta hydrolase"/>
    <property type="match status" value="1"/>
</dbReference>
<dbReference type="InterPro" id="IPR029058">
    <property type="entry name" value="AB_hydrolase_fold"/>
</dbReference>
<dbReference type="eggNOG" id="COG2267">
    <property type="taxonomic scope" value="Bacteria"/>
</dbReference>
<gene>
    <name evidence="2" type="ORF">DT23_12230</name>
</gene>
<comment type="caution">
    <text evidence="2">The sequence shown here is derived from an EMBL/GenBank/DDBJ whole genome shotgun (WGS) entry which is preliminary data.</text>
</comment>
<dbReference type="Proteomes" id="UP000027471">
    <property type="component" value="Unassembled WGS sequence"/>
</dbReference>
<keyword evidence="3" id="KW-1185">Reference proteome</keyword>
<dbReference type="Pfam" id="PF12697">
    <property type="entry name" value="Abhydrolase_6"/>
    <property type="match status" value="1"/>
</dbReference>
<dbReference type="PRINTS" id="PR00111">
    <property type="entry name" value="ABHYDROLASE"/>
</dbReference>
<dbReference type="OrthoDB" id="9815441at2"/>
<accession>A0A074JWH8</accession>
<dbReference type="AlphaFoldDB" id="A0A074JWH8"/>
<evidence type="ECO:0000259" key="1">
    <source>
        <dbReference type="Pfam" id="PF12697"/>
    </source>
</evidence>
<dbReference type="SUPFAM" id="SSF53474">
    <property type="entry name" value="alpha/beta-Hydrolases"/>
    <property type="match status" value="1"/>
</dbReference>
<evidence type="ECO:0000313" key="2">
    <source>
        <dbReference type="EMBL" id="KEO60844.1"/>
    </source>
</evidence>
<dbReference type="InterPro" id="IPR000073">
    <property type="entry name" value="AB_hydrolase_1"/>
</dbReference>